<accession>A0A7E4VXZ0</accession>
<reference evidence="2" key="2">
    <citation type="submission" date="2020-10" db="UniProtKB">
        <authorList>
            <consortium name="WormBaseParasite"/>
        </authorList>
    </citation>
    <scope>IDENTIFICATION</scope>
</reference>
<dbReference type="Proteomes" id="UP000492821">
    <property type="component" value="Unassembled WGS sequence"/>
</dbReference>
<evidence type="ECO:0000313" key="1">
    <source>
        <dbReference type="Proteomes" id="UP000492821"/>
    </source>
</evidence>
<dbReference type="WBParaSite" id="Pan_g4163.t1">
    <property type="protein sequence ID" value="Pan_g4163.t1"/>
    <property type="gene ID" value="Pan_g4163"/>
</dbReference>
<proteinExistence type="predicted"/>
<name>A0A7E4VXZ0_PANRE</name>
<reference evidence="1" key="1">
    <citation type="journal article" date="2013" name="Genetics">
        <title>The draft genome and transcriptome of Panagrellus redivivus are shaped by the harsh demands of a free-living lifestyle.</title>
        <authorList>
            <person name="Srinivasan J."/>
            <person name="Dillman A.R."/>
            <person name="Macchietto M.G."/>
            <person name="Heikkinen L."/>
            <person name="Lakso M."/>
            <person name="Fracchia K.M."/>
            <person name="Antoshechkin I."/>
            <person name="Mortazavi A."/>
            <person name="Wong G."/>
            <person name="Sternberg P.W."/>
        </authorList>
    </citation>
    <scope>NUCLEOTIDE SEQUENCE [LARGE SCALE GENOMIC DNA]</scope>
    <source>
        <strain evidence="1">MT8872</strain>
    </source>
</reference>
<dbReference type="AlphaFoldDB" id="A0A7E4VXZ0"/>
<evidence type="ECO:0000313" key="2">
    <source>
        <dbReference type="WBParaSite" id="Pan_g4163.t1"/>
    </source>
</evidence>
<keyword evidence="1" id="KW-1185">Reference proteome</keyword>
<organism evidence="1 2">
    <name type="scientific">Panagrellus redivivus</name>
    <name type="common">Microworm</name>
    <dbReference type="NCBI Taxonomy" id="6233"/>
    <lineage>
        <taxon>Eukaryota</taxon>
        <taxon>Metazoa</taxon>
        <taxon>Ecdysozoa</taxon>
        <taxon>Nematoda</taxon>
        <taxon>Chromadorea</taxon>
        <taxon>Rhabditida</taxon>
        <taxon>Tylenchina</taxon>
        <taxon>Panagrolaimomorpha</taxon>
        <taxon>Panagrolaimoidea</taxon>
        <taxon>Panagrolaimidae</taxon>
        <taxon>Panagrellus</taxon>
    </lineage>
</organism>
<protein>
    <submittedName>
        <fullName evidence="2">Phage protein</fullName>
    </submittedName>
</protein>
<sequence>MNKHNGLILLVQSVTDCVIIDLKHLFLLNCVKFKLVNDNGYIVSVSRDMYEWKCITGYIGYVSFGQQVLYFNERDVRYIRIQCEERYRYFPFQNTMLYQRN</sequence>